<evidence type="ECO:0000259" key="7">
    <source>
        <dbReference type="Pfam" id="PF08281"/>
    </source>
</evidence>
<dbReference type="PANTHER" id="PTHR43133">
    <property type="entry name" value="RNA POLYMERASE ECF-TYPE SIGMA FACTO"/>
    <property type="match status" value="1"/>
</dbReference>
<dbReference type="InterPro" id="IPR013325">
    <property type="entry name" value="RNA_pol_sigma_r2"/>
</dbReference>
<accession>A0ABQ1MI16</accession>
<keyword evidence="3" id="KW-0731">Sigma factor</keyword>
<reference evidence="9" key="1">
    <citation type="journal article" date="2019" name="Int. J. Syst. Evol. Microbiol.">
        <title>The Global Catalogue of Microorganisms (GCM) 10K type strain sequencing project: providing services to taxonomists for standard genome sequencing and annotation.</title>
        <authorList>
            <consortium name="The Broad Institute Genomics Platform"/>
            <consortium name="The Broad Institute Genome Sequencing Center for Infectious Disease"/>
            <person name="Wu L."/>
            <person name="Ma J."/>
        </authorList>
    </citation>
    <scope>NUCLEOTIDE SEQUENCE [LARGE SCALE GENOMIC DNA]</scope>
    <source>
        <strain evidence="9">CGMCC 1.10832</strain>
    </source>
</reference>
<evidence type="ECO:0000256" key="5">
    <source>
        <dbReference type="SAM" id="Phobius"/>
    </source>
</evidence>
<keyword evidence="5" id="KW-1133">Transmembrane helix</keyword>
<dbReference type="InterPro" id="IPR014284">
    <property type="entry name" value="RNA_pol_sigma-70_dom"/>
</dbReference>
<keyword evidence="4" id="KW-0804">Transcription</keyword>
<organism evidence="8 9">
    <name type="scientific">Marivirga lumbricoides</name>
    <dbReference type="NCBI Taxonomy" id="1046115"/>
    <lineage>
        <taxon>Bacteria</taxon>
        <taxon>Pseudomonadati</taxon>
        <taxon>Bacteroidota</taxon>
        <taxon>Cytophagia</taxon>
        <taxon>Cytophagales</taxon>
        <taxon>Marivirgaceae</taxon>
        <taxon>Marivirga</taxon>
    </lineage>
</organism>
<evidence type="ECO:0000256" key="3">
    <source>
        <dbReference type="ARBA" id="ARBA00023082"/>
    </source>
</evidence>
<dbReference type="Proteomes" id="UP000636010">
    <property type="component" value="Unassembled WGS sequence"/>
</dbReference>
<dbReference type="InterPro" id="IPR007627">
    <property type="entry name" value="RNA_pol_sigma70_r2"/>
</dbReference>
<gene>
    <name evidence="8" type="ORF">GCM10011506_28150</name>
</gene>
<dbReference type="PANTHER" id="PTHR43133:SF46">
    <property type="entry name" value="RNA POLYMERASE SIGMA-70 FACTOR ECF SUBFAMILY"/>
    <property type="match status" value="1"/>
</dbReference>
<evidence type="ECO:0000256" key="1">
    <source>
        <dbReference type="ARBA" id="ARBA00010641"/>
    </source>
</evidence>
<dbReference type="InterPro" id="IPR036388">
    <property type="entry name" value="WH-like_DNA-bd_sf"/>
</dbReference>
<comment type="similarity">
    <text evidence="1">Belongs to the sigma-70 factor family. ECF subfamily.</text>
</comment>
<dbReference type="RefSeq" id="WP_188464556.1">
    <property type="nucleotide sequence ID" value="NZ_BAABHU010000009.1"/>
</dbReference>
<dbReference type="Gene3D" id="1.10.10.10">
    <property type="entry name" value="Winged helix-like DNA-binding domain superfamily/Winged helix DNA-binding domain"/>
    <property type="match status" value="1"/>
</dbReference>
<dbReference type="InterPro" id="IPR013249">
    <property type="entry name" value="RNA_pol_sigma70_r4_t2"/>
</dbReference>
<dbReference type="EMBL" id="BMEC01000009">
    <property type="protein sequence ID" value="GGC40947.1"/>
    <property type="molecule type" value="Genomic_DNA"/>
</dbReference>
<feature type="domain" description="RNA polymerase sigma factor 70 region 4 type 2" evidence="7">
    <location>
        <begin position="119"/>
        <end position="164"/>
    </location>
</feature>
<dbReference type="InterPro" id="IPR039425">
    <property type="entry name" value="RNA_pol_sigma-70-like"/>
</dbReference>
<feature type="domain" description="RNA polymerase sigma-70 region 2" evidence="6">
    <location>
        <begin position="21"/>
        <end position="86"/>
    </location>
</feature>
<sequence length="191" mass="22396">MFRKNHNNIIIDEVFFKKLHQLYSGMIYNYLYKLTANSYLSEEITQEAFIKLWNKRESLPEITNYKAYLFTIAKNLLLDAFKQEKKVKEASLQALPQDYHQNTPQLILEEYELEKVKTEAINGLKGITKEVFILSREKSLSYLEISKALGISKVAVKKQMMKALCAIRQKINPFVDIELIIYLLISFSFIK</sequence>
<dbReference type="NCBIfam" id="TIGR02937">
    <property type="entry name" value="sigma70-ECF"/>
    <property type="match status" value="1"/>
</dbReference>
<evidence type="ECO:0000256" key="4">
    <source>
        <dbReference type="ARBA" id="ARBA00023163"/>
    </source>
</evidence>
<evidence type="ECO:0000259" key="6">
    <source>
        <dbReference type="Pfam" id="PF04542"/>
    </source>
</evidence>
<keyword evidence="5" id="KW-0812">Transmembrane</keyword>
<evidence type="ECO:0000313" key="8">
    <source>
        <dbReference type="EMBL" id="GGC40947.1"/>
    </source>
</evidence>
<name>A0ABQ1MI16_9BACT</name>
<dbReference type="Gene3D" id="1.10.1740.10">
    <property type="match status" value="1"/>
</dbReference>
<keyword evidence="9" id="KW-1185">Reference proteome</keyword>
<comment type="caution">
    <text evidence="8">The sequence shown here is derived from an EMBL/GenBank/DDBJ whole genome shotgun (WGS) entry which is preliminary data.</text>
</comment>
<evidence type="ECO:0000256" key="2">
    <source>
        <dbReference type="ARBA" id="ARBA00023015"/>
    </source>
</evidence>
<evidence type="ECO:0000313" key="9">
    <source>
        <dbReference type="Proteomes" id="UP000636010"/>
    </source>
</evidence>
<proteinExistence type="inferred from homology"/>
<dbReference type="SUPFAM" id="SSF88946">
    <property type="entry name" value="Sigma2 domain of RNA polymerase sigma factors"/>
    <property type="match status" value="1"/>
</dbReference>
<keyword evidence="5" id="KW-0472">Membrane</keyword>
<protein>
    <submittedName>
        <fullName evidence="8">RNA polymerase sigma factor</fullName>
    </submittedName>
</protein>
<dbReference type="Pfam" id="PF04542">
    <property type="entry name" value="Sigma70_r2"/>
    <property type="match status" value="1"/>
</dbReference>
<dbReference type="InterPro" id="IPR013324">
    <property type="entry name" value="RNA_pol_sigma_r3/r4-like"/>
</dbReference>
<dbReference type="Pfam" id="PF08281">
    <property type="entry name" value="Sigma70_r4_2"/>
    <property type="match status" value="1"/>
</dbReference>
<dbReference type="SUPFAM" id="SSF88659">
    <property type="entry name" value="Sigma3 and sigma4 domains of RNA polymerase sigma factors"/>
    <property type="match status" value="1"/>
</dbReference>
<keyword evidence="2" id="KW-0805">Transcription regulation</keyword>
<feature type="transmembrane region" description="Helical" evidence="5">
    <location>
        <begin position="171"/>
        <end position="190"/>
    </location>
</feature>